<dbReference type="InterPro" id="IPR034804">
    <property type="entry name" value="SQR/QFR_C/D"/>
</dbReference>
<evidence type="ECO:0000313" key="3">
    <source>
        <dbReference type="EMBL" id="CDF91025.1"/>
    </source>
</evidence>
<dbReference type="EMBL" id="HG316462">
    <property type="protein sequence ID" value="CDF91025.1"/>
    <property type="molecule type" value="Genomic_DNA"/>
</dbReference>
<dbReference type="InterPro" id="IPR039960">
    <property type="entry name" value="MCP1"/>
</dbReference>
<evidence type="ECO:0000259" key="2">
    <source>
        <dbReference type="Pfam" id="PF07950"/>
    </source>
</evidence>
<protein>
    <submittedName>
        <fullName evidence="3">ZYBA0S09-03114g1_1</fullName>
    </submittedName>
</protein>
<keyword evidence="1" id="KW-0812">Transmembrane</keyword>
<feature type="transmembrane region" description="Helical" evidence="1">
    <location>
        <begin position="220"/>
        <end position="248"/>
    </location>
</feature>
<dbReference type="AlphaFoldDB" id="A0A8J2TAR3"/>
<proteinExistence type="predicted"/>
<dbReference type="InterPro" id="IPR012472">
    <property type="entry name" value="MCP1_TM"/>
</dbReference>
<keyword evidence="4" id="KW-1185">Reference proteome</keyword>
<dbReference type="Pfam" id="PF07950">
    <property type="entry name" value="MCP1_TM"/>
    <property type="match status" value="2"/>
</dbReference>
<accession>A0A8J2TAR3</accession>
<dbReference type="Proteomes" id="UP000019375">
    <property type="component" value="Unassembled WGS sequence"/>
</dbReference>
<dbReference type="SUPFAM" id="SSF81343">
    <property type="entry name" value="Fumarate reductase respiratory complex transmembrane subunits"/>
    <property type="match status" value="1"/>
</dbReference>
<dbReference type="GO" id="GO:0055088">
    <property type="term" value="P:lipid homeostasis"/>
    <property type="evidence" value="ECO:0007669"/>
    <property type="project" value="InterPro"/>
</dbReference>
<organism evidence="3 4">
    <name type="scientific">Zygosaccharomyces bailii (strain CLIB 213 / ATCC 58445 / CBS 680 / BCRC 21525 / NBRC 1098 / NCYC 1416 / NRRL Y-2227)</name>
    <dbReference type="NCBI Taxonomy" id="1333698"/>
    <lineage>
        <taxon>Eukaryota</taxon>
        <taxon>Fungi</taxon>
        <taxon>Dikarya</taxon>
        <taxon>Ascomycota</taxon>
        <taxon>Saccharomycotina</taxon>
        <taxon>Saccharomycetes</taxon>
        <taxon>Saccharomycetales</taxon>
        <taxon>Saccharomycetaceae</taxon>
        <taxon>Zygosaccharomyces</taxon>
    </lineage>
</organism>
<dbReference type="GO" id="GO:0005741">
    <property type="term" value="C:mitochondrial outer membrane"/>
    <property type="evidence" value="ECO:0007669"/>
    <property type="project" value="TreeGrafter"/>
</dbReference>
<name>A0A8J2TAR3_ZYGB2</name>
<evidence type="ECO:0000313" key="4">
    <source>
        <dbReference type="Proteomes" id="UP000019375"/>
    </source>
</evidence>
<keyword evidence="1" id="KW-0472">Membrane</keyword>
<feature type="domain" description="Mitochondrial adapter protein MCP1 transmembrane" evidence="2">
    <location>
        <begin position="57"/>
        <end position="158"/>
    </location>
</feature>
<dbReference type="PANTHER" id="PTHR38409">
    <property type="entry name" value="MDM10-COMPLEMENTING PROTEIN 1"/>
    <property type="match status" value="1"/>
</dbReference>
<dbReference type="OrthoDB" id="10259513at2759"/>
<feature type="domain" description="Mitochondrial adapter protein MCP1 transmembrane" evidence="2">
    <location>
        <begin position="182"/>
        <end position="261"/>
    </location>
</feature>
<keyword evidence="1" id="KW-1133">Transmembrane helix</keyword>
<evidence type="ECO:0000256" key="1">
    <source>
        <dbReference type="SAM" id="Phobius"/>
    </source>
</evidence>
<dbReference type="GO" id="GO:0007005">
    <property type="term" value="P:mitochondrion organization"/>
    <property type="evidence" value="ECO:0007669"/>
    <property type="project" value="TreeGrafter"/>
</dbReference>
<gene>
    <name evidence="3" type="ORF">BN860_03114g</name>
</gene>
<feature type="transmembrane region" description="Helical" evidence="1">
    <location>
        <begin position="175"/>
        <end position="194"/>
    </location>
</feature>
<feature type="transmembrane region" description="Helical" evidence="1">
    <location>
        <begin position="54"/>
        <end position="75"/>
    </location>
</feature>
<dbReference type="PANTHER" id="PTHR38409:SF1">
    <property type="entry name" value="MITOCHONDRIAL ADAPTER PROTEIN MCP1"/>
    <property type="match status" value="1"/>
</dbReference>
<reference evidence="4" key="1">
    <citation type="journal article" date="2013" name="Genome Announc.">
        <title>Genome sequence of the food spoilage yeast Zygosaccharomyces bailii CLIB 213(T).</title>
        <authorList>
            <person name="Galeote V."/>
            <person name="Bigey F."/>
            <person name="Devillers H."/>
            <person name="Neuveglise C."/>
            <person name="Dequin S."/>
        </authorList>
    </citation>
    <scope>NUCLEOTIDE SEQUENCE [LARGE SCALE GENOMIC DNA]</scope>
    <source>
        <strain evidence="4">CLIB 213 / ATCC 58445 / CBS 680 / CCRC 21525 / NBRC 1098 / NCYC 1416 / NRRL Y-2227</strain>
    </source>
</reference>
<feature type="transmembrane region" description="Helical" evidence="1">
    <location>
        <begin position="95"/>
        <end position="117"/>
    </location>
</feature>
<sequence length="298" mass="33925">MSLKRLSPEPVQDIDLDRIELTPKAEPGIPLFPISKRWVSITLHRVQKYSTIPLGLYFPLHGINTLIVPSISAGSAPNDVLMMVRELLPSFTTKLLIASLSLHLTSGLILRTWKLVASYRNRPKMKKHAPAHSDVHFQLQDASERDSQRVIGLTGGLSGYFTGFKKKFALSPQILTGYILGPLLIYHLCIMKLIPDHLKIDIDFNYVKWILQNKNWQLKWLAGIVPLALLIWSGTYHICAGICQYLGIKKLSARRKWSNLITLASASGLFALYKMCKHLTYFAGSEQYERVFRKFYLF</sequence>